<dbReference type="Gene3D" id="3.40.50.2060">
    <property type="match status" value="1"/>
</dbReference>
<dbReference type="Gene3D" id="3.90.830.10">
    <property type="entry name" value="Syntaxin Binding Protein 1, Chain A, domain 2"/>
    <property type="match status" value="1"/>
</dbReference>
<feature type="compositionally biased region" description="Basic and acidic residues" evidence="2">
    <location>
        <begin position="501"/>
        <end position="512"/>
    </location>
</feature>
<dbReference type="InterPro" id="IPR043127">
    <property type="entry name" value="Sec-1-like_dom3a"/>
</dbReference>
<dbReference type="InterPro" id="IPR001619">
    <property type="entry name" value="Sec1-like"/>
</dbReference>
<protein>
    <submittedName>
        <fullName evidence="3">Similar to Protein transport protein sec1 acc. no. O94590</fullName>
    </submittedName>
</protein>
<feature type="compositionally biased region" description="Pro residues" evidence="2">
    <location>
        <begin position="672"/>
        <end position="701"/>
    </location>
</feature>
<reference evidence="3 4" key="1">
    <citation type="journal article" date="2013" name="PLoS Genet.">
        <title>The genome and development-dependent transcriptomes of Pyronema confluens: a window into fungal evolution.</title>
        <authorList>
            <person name="Traeger S."/>
            <person name="Altegoer F."/>
            <person name="Freitag M."/>
            <person name="Gabaldon T."/>
            <person name="Kempken F."/>
            <person name="Kumar A."/>
            <person name="Marcet-Houben M."/>
            <person name="Poggeler S."/>
            <person name="Stajich J.E."/>
            <person name="Nowrousian M."/>
        </authorList>
    </citation>
    <scope>NUCLEOTIDE SEQUENCE [LARGE SCALE GENOMIC DNA]</scope>
    <source>
        <strain evidence="4">CBS 100304</strain>
        <tissue evidence="3">Vegetative mycelium</tissue>
    </source>
</reference>
<feature type="region of interest" description="Disordered" evidence="2">
    <location>
        <begin position="501"/>
        <end position="523"/>
    </location>
</feature>
<evidence type="ECO:0000256" key="2">
    <source>
        <dbReference type="SAM" id="MobiDB-lite"/>
    </source>
</evidence>
<dbReference type="Gene3D" id="1.25.40.60">
    <property type="match status" value="1"/>
</dbReference>
<accession>U4LP96</accession>
<organism evidence="3 4">
    <name type="scientific">Pyronema omphalodes (strain CBS 100304)</name>
    <name type="common">Pyronema confluens</name>
    <dbReference type="NCBI Taxonomy" id="1076935"/>
    <lineage>
        <taxon>Eukaryota</taxon>
        <taxon>Fungi</taxon>
        <taxon>Dikarya</taxon>
        <taxon>Ascomycota</taxon>
        <taxon>Pezizomycotina</taxon>
        <taxon>Pezizomycetes</taxon>
        <taxon>Pezizales</taxon>
        <taxon>Pyronemataceae</taxon>
        <taxon>Pyronema</taxon>
    </lineage>
</organism>
<sequence length="733" mass="83385">MSKAVAPSGLSLLEIHKKAFVEEIKVINEFEPTKNKCLVADETSYKLLMSVMEEAEVLSLPKMRNIYRLEQGNRTHNDDSWVCVYLLTPNDFTVQCLLADFNRERPRYKGAFLLWTSHRDDRFVQMIKNSVNLRNSIRGEKMLPLNFYPRESNLFTTREPTSFFNLYHTECQNDQLIDYHLRELARKIVCVCQSLEEDTPIVRYGHRDPTRRDADGQAIQQYDNGVSRLAKRLAIMVQQELDRAEEERYRNGVQPPERKGRPQGVLFIVDRTLDLFAPLLHEFTYQAMAHDLLPIKDGEEVSYNIEITTAEGTTERKDMPLTDGDKLWVRNRHMHMKDTIEKLMADFQSFLAANKNFTGNKEQQNTSLHAIRDMMATLPEFQKQKDEYSLHLTMAQECMGRFEKLKLPDVALLEQSLATGYDEQGQDLKRPATDLIRLLDDPALGPEERVRLIALYALYRDGLLEGDIVKLIRHAALQRQDEDVVRSLEKLGARVVKSLKDSKARTSMDRKPRSPAKPGVEQDDFSRYTTAVKSMLDGFVMGNLDDRAFPYVKPELAQQTRTGPAPAPTNVRNVGLATTWSRARPSGGAAADSKQRVIVFVAGGATYSEARACYETSQSSSCSVYLGSTHLLSPGMFLRQLSELNYRRGDLHLPGDQPPKQIPRAVADPDPVYVPRPTPPPQQAMQRPPPGPAPGAAPKPPTAEMSGLKVHHQPQRPYYEVPEKKKKKRFGMF</sequence>
<dbReference type="OMA" id="PFTRPHT"/>
<dbReference type="Pfam" id="PF00995">
    <property type="entry name" value="Sec1"/>
    <property type="match status" value="1"/>
</dbReference>
<dbReference type="OrthoDB" id="2228at2759"/>
<evidence type="ECO:0000313" key="4">
    <source>
        <dbReference type="Proteomes" id="UP000018144"/>
    </source>
</evidence>
<dbReference type="PIRSF" id="PIRSF005715">
    <property type="entry name" value="VPS45_Sec1"/>
    <property type="match status" value="1"/>
</dbReference>
<name>U4LP96_PYROM</name>
<feature type="region of interest" description="Disordered" evidence="2">
    <location>
        <begin position="649"/>
        <end position="733"/>
    </location>
</feature>
<comment type="similarity">
    <text evidence="1">Belongs to the STXBP/unc-18/SEC1 family.</text>
</comment>
<proteinExistence type="inferred from homology"/>
<evidence type="ECO:0000313" key="3">
    <source>
        <dbReference type="EMBL" id="CCX33392.1"/>
    </source>
</evidence>
<dbReference type="AlphaFoldDB" id="U4LP96"/>
<dbReference type="InterPro" id="IPR043154">
    <property type="entry name" value="Sec-1-like_dom1"/>
</dbReference>
<dbReference type="Proteomes" id="UP000018144">
    <property type="component" value="Unassembled WGS sequence"/>
</dbReference>
<dbReference type="Gene3D" id="3.40.50.1910">
    <property type="match status" value="1"/>
</dbReference>
<evidence type="ECO:0000256" key="1">
    <source>
        <dbReference type="ARBA" id="ARBA00009884"/>
    </source>
</evidence>
<dbReference type="InterPro" id="IPR027482">
    <property type="entry name" value="Sec1-like_dom2"/>
</dbReference>
<dbReference type="EMBL" id="HF936056">
    <property type="protein sequence ID" value="CCX33392.1"/>
    <property type="molecule type" value="Genomic_DNA"/>
</dbReference>
<dbReference type="STRING" id="1076935.U4LP96"/>
<dbReference type="SUPFAM" id="SSF56815">
    <property type="entry name" value="Sec1/munc18-like (SM) proteins"/>
    <property type="match status" value="1"/>
</dbReference>
<dbReference type="InterPro" id="IPR036045">
    <property type="entry name" value="Sec1-like_sf"/>
</dbReference>
<dbReference type="GO" id="GO:0016192">
    <property type="term" value="P:vesicle-mediated transport"/>
    <property type="evidence" value="ECO:0007669"/>
    <property type="project" value="InterPro"/>
</dbReference>
<feature type="compositionally biased region" description="Basic residues" evidence="2">
    <location>
        <begin position="724"/>
        <end position="733"/>
    </location>
</feature>
<dbReference type="eggNOG" id="KOG1300">
    <property type="taxonomic scope" value="Eukaryota"/>
</dbReference>
<keyword evidence="4" id="KW-1185">Reference proteome</keyword>
<dbReference type="PANTHER" id="PTHR11679">
    <property type="entry name" value="VESICLE PROTEIN SORTING-ASSOCIATED"/>
    <property type="match status" value="1"/>
</dbReference>
<gene>
    <name evidence="3" type="ORF">PCON_01073</name>
</gene>